<feature type="transmembrane region" description="Helical" evidence="6">
    <location>
        <begin position="400"/>
        <end position="422"/>
    </location>
</feature>
<dbReference type="InParanoid" id="A0A5F9CCV0"/>
<feature type="transmembrane region" description="Helical" evidence="6">
    <location>
        <begin position="196"/>
        <end position="216"/>
    </location>
</feature>
<keyword evidence="2 6" id="KW-0812">Transmembrane</keyword>
<reference evidence="8 9" key="1">
    <citation type="journal article" date="2011" name="Nature">
        <title>A high-resolution map of human evolutionary constraint using 29 mammals.</title>
        <authorList>
            <person name="Lindblad-Toh K."/>
            <person name="Garber M."/>
            <person name="Zuk O."/>
            <person name="Lin M.F."/>
            <person name="Parker B.J."/>
            <person name="Washietl S."/>
            <person name="Kheradpour P."/>
            <person name="Ernst J."/>
            <person name="Jordan G."/>
            <person name="Mauceli E."/>
            <person name="Ward L.D."/>
            <person name="Lowe C.B."/>
            <person name="Holloway A.K."/>
            <person name="Clamp M."/>
            <person name="Gnerre S."/>
            <person name="Alfoldi J."/>
            <person name="Beal K."/>
            <person name="Chang J."/>
            <person name="Clawson H."/>
            <person name="Cuff J."/>
            <person name="Di Palma F."/>
            <person name="Fitzgerald S."/>
            <person name="Flicek P."/>
            <person name="Guttman M."/>
            <person name="Hubisz M.J."/>
            <person name="Jaffe D.B."/>
            <person name="Jungreis I."/>
            <person name="Kent W.J."/>
            <person name="Kostka D."/>
            <person name="Lara M."/>
            <person name="Martins A.L."/>
            <person name="Massingham T."/>
            <person name="Moltke I."/>
            <person name="Raney B.J."/>
            <person name="Rasmussen M.D."/>
            <person name="Robinson J."/>
            <person name="Stark A."/>
            <person name="Vilella A.J."/>
            <person name="Wen J."/>
            <person name="Xie X."/>
            <person name="Zody M.C."/>
            <person name="Baldwin J."/>
            <person name="Bloom T."/>
            <person name="Chin C.W."/>
            <person name="Heiman D."/>
            <person name="Nicol R."/>
            <person name="Nusbaum C."/>
            <person name="Young S."/>
            <person name="Wilkinson J."/>
            <person name="Worley K.C."/>
            <person name="Kovar C.L."/>
            <person name="Muzny D.M."/>
            <person name="Gibbs R.A."/>
            <person name="Cree A."/>
            <person name="Dihn H.H."/>
            <person name="Fowler G."/>
            <person name="Jhangiani S."/>
            <person name="Joshi V."/>
            <person name="Lee S."/>
            <person name="Lewis L.R."/>
            <person name="Nazareth L.V."/>
            <person name="Okwuonu G."/>
            <person name="Santibanez J."/>
            <person name="Warren W.C."/>
            <person name="Mardis E.R."/>
            <person name="Weinstock G.M."/>
            <person name="Wilson R.K."/>
            <person name="Delehaunty K."/>
            <person name="Dooling D."/>
            <person name="Fronik C."/>
            <person name="Fulton L."/>
            <person name="Fulton B."/>
            <person name="Graves T."/>
            <person name="Minx P."/>
            <person name="Sodergren E."/>
            <person name="Birney E."/>
            <person name="Margulies E.H."/>
            <person name="Herrero J."/>
            <person name="Green E.D."/>
            <person name="Haussler D."/>
            <person name="Siepel A."/>
            <person name="Goldman N."/>
            <person name="Pollard K.S."/>
            <person name="Pedersen J.S."/>
            <person name="Lander E.S."/>
            <person name="Kellis M."/>
        </authorList>
    </citation>
    <scope>NUCLEOTIDE SEQUENCE [LARGE SCALE GENOMIC DNA]</scope>
    <source>
        <strain evidence="8 9">Thorbecke inbred</strain>
    </source>
</reference>
<proteinExistence type="predicted"/>
<dbReference type="PANTHER" id="PTHR24064">
    <property type="entry name" value="SOLUTE CARRIER FAMILY 22 MEMBER"/>
    <property type="match status" value="1"/>
</dbReference>
<dbReference type="Gene3D" id="1.20.1250.20">
    <property type="entry name" value="MFS general substrate transporter like domains"/>
    <property type="match status" value="1"/>
</dbReference>
<dbReference type="GeneTree" id="ENSGT00940000160723"/>
<evidence type="ECO:0000259" key="7">
    <source>
        <dbReference type="PROSITE" id="PS50850"/>
    </source>
</evidence>
<feature type="transmembrane region" description="Helical" evidence="6">
    <location>
        <begin position="169"/>
        <end position="189"/>
    </location>
</feature>
<dbReference type="EMBL" id="AAGW02029474">
    <property type="status" value="NOT_ANNOTATED_CDS"/>
    <property type="molecule type" value="Genomic_DNA"/>
</dbReference>
<dbReference type="Pfam" id="PF00083">
    <property type="entry name" value="Sugar_tr"/>
    <property type="match status" value="1"/>
</dbReference>
<reference evidence="8" key="2">
    <citation type="submission" date="2025-08" db="UniProtKB">
        <authorList>
            <consortium name="Ensembl"/>
        </authorList>
    </citation>
    <scope>IDENTIFICATION</scope>
    <source>
        <strain evidence="8">Thorbecke</strain>
    </source>
</reference>
<feature type="region of interest" description="Disordered" evidence="5">
    <location>
        <begin position="556"/>
        <end position="590"/>
    </location>
</feature>
<dbReference type="GO" id="GO:0046717">
    <property type="term" value="P:acid secretion"/>
    <property type="evidence" value="ECO:0007669"/>
    <property type="project" value="Ensembl"/>
</dbReference>
<protein>
    <submittedName>
        <fullName evidence="8">Solute carrier family 22 member 16</fullName>
    </submittedName>
</protein>
<dbReference type="AlphaFoldDB" id="A0A5F9CCV0"/>
<evidence type="ECO:0000256" key="2">
    <source>
        <dbReference type="ARBA" id="ARBA00022692"/>
    </source>
</evidence>
<organism evidence="8 9">
    <name type="scientific">Oryctolagus cuniculus</name>
    <name type="common">Rabbit</name>
    <dbReference type="NCBI Taxonomy" id="9986"/>
    <lineage>
        <taxon>Eukaryota</taxon>
        <taxon>Metazoa</taxon>
        <taxon>Chordata</taxon>
        <taxon>Craniata</taxon>
        <taxon>Vertebrata</taxon>
        <taxon>Euteleostomi</taxon>
        <taxon>Mammalia</taxon>
        <taxon>Eutheria</taxon>
        <taxon>Euarchontoglires</taxon>
        <taxon>Glires</taxon>
        <taxon>Lagomorpha</taxon>
        <taxon>Leporidae</taxon>
        <taxon>Oryctolagus</taxon>
    </lineage>
</organism>
<dbReference type="PROSITE" id="PS50850">
    <property type="entry name" value="MFS"/>
    <property type="match status" value="1"/>
</dbReference>
<evidence type="ECO:0000313" key="9">
    <source>
        <dbReference type="Proteomes" id="UP000001811"/>
    </source>
</evidence>
<keyword evidence="4 6" id="KW-0472">Membrane</keyword>
<dbReference type="GO" id="GO:0015606">
    <property type="term" value="F:spermidine transmembrane transporter activity"/>
    <property type="evidence" value="ECO:0007669"/>
    <property type="project" value="Ensembl"/>
</dbReference>
<dbReference type="STRING" id="9986.ENSOCUP00000031417"/>
<gene>
    <name evidence="8" type="primary">SLC22A16</name>
</gene>
<reference evidence="8" key="3">
    <citation type="submission" date="2025-09" db="UniProtKB">
        <authorList>
            <consortium name="Ensembl"/>
        </authorList>
    </citation>
    <scope>IDENTIFICATION</scope>
    <source>
        <strain evidence="8">Thorbecke</strain>
    </source>
</reference>
<evidence type="ECO:0000256" key="4">
    <source>
        <dbReference type="ARBA" id="ARBA00023136"/>
    </source>
</evidence>
<dbReference type="FunCoup" id="A0A5F9CCV0">
    <property type="interactions" value="4"/>
</dbReference>
<feature type="transmembrane region" description="Helical" evidence="6">
    <location>
        <begin position="429"/>
        <end position="448"/>
    </location>
</feature>
<feature type="transmembrane region" description="Helical" evidence="6">
    <location>
        <begin position="364"/>
        <end position="388"/>
    </location>
</feature>
<feature type="transmembrane region" description="Helical" evidence="6">
    <location>
        <begin position="222"/>
        <end position="243"/>
    </location>
</feature>
<evidence type="ECO:0000256" key="1">
    <source>
        <dbReference type="ARBA" id="ARBA00004141"/>
    </source>
</evidence>
<evidence type="ECO:0000256" key="6">
    <source>
        <dbReference type="SAM" id="Phobius"/>
    </source>
</evidence>
<dbReference type="GO" id="GO:0005829">
    <property type="term" value="C:cytosol"/>
    <property type="evidence" value="ECO:0007669"/>
    <property type="project" value="Ensembl"/>
</dbReference>
<dbReference type="Bgee" id="ENSOCUG00000012086">
    <property type="expression patterns" value="Expressed in testis and 12 other cell types or tissues"/>
</dbReference>
<accession>A0A5F9CCV0</accession>
<name>A0A5F9CCV0_RABIT</name>
<dbReference type="EMBL" id="AAGW02029475">
    <property type="status" value="NOT_ANNOTATED_CDS"/>
    <property type="molecule type" value="Genomic_DNA"/>
</dbReference>
<feature type="domain" description="Major facilitator superfamily (MFS) profile" evidence="7">
    <location>
        <begin position="126"/>
        <end position="542"/>
    </location>
</feature>
<comment type="subcellular location">
    <subcellularLocation>
        <location evidence="1">Membrane</location>
        <topology evidence="1">Multi-pass membrane protein</topology>
    </subcellularLocation>
</comment>
<dbReference type="GO" id="GO:0005275">
    <property type="term" value="F:amine transmembrane transporter activity"/>
    <property type="evidence" value="ECO:0007669"/>
    <property type="project" value="Ensembl"/>
</dbReference>
<feature type="transmembrane region" description="Helical" evidence="6">
    <location>
        <begin position="454"/>
        <end position="477"/>
    </location>
</feature>
<dbReference type="GO" id="GO:0005886">
    <property type="term" value="C:plasma membrane"/>
    <property type="evidence" value="ECO:0007669"/>
    <property type="project" value="Ensembl"/>
</dbReference>
<feature type="compositionally biased region" description="Basic and acidic residues" evidence="5">
    <location>
        <begin position="579"/>
        <end position="590"/>
    </location>
</feature>
<dbReference type="InterPro" id="IPR005828">
    <property type="entry name" value="MFS_sugar_transport-like"/>
</dbReference>
<evidence type="ECO:0000256" key="3">
    <source>
        <dbReference type="ARBA" id="ARBA00022989"/>
    </source>
</evidence>
<keyword evidence="3 6" id="KW-1133">Transmembrane helix</keyword>
<dbReference type="GO" id="GO:0030317">
    <property type="term" value="P:flagellated sperm motility"/>
    <property type="evidence" value="ECO:0007669"/>
    <property type="project" value="Ensembl"/>
</dbReference>
<feature type="transmembrane region" description="Helical" evidence="6">
    <location>
        <begin position="489"/>
        <end position="511"/>
    </location>
</feature>
<evidence type="ECO:0000256" key="5">
    <source>
        <dbReference type="SAM" id="MobiDB-lite"/>
    </source>
</evidence>
<dbReference type="InterPro" id="IPR036259">
    <property type="entry name" value="MFS_trans_sf"/>
</dbReference>
<dbReference type="Ensembl" id="ENSOCUT00000045383.1">
    <property type="protein sequence ID" value="ENSOCUP00000031417.1"/>
    <property type="gene ID" value="ENSOCUG00000012086.4"/>
</dbReference>
<feature type="transmembrane region" description="Helical" evidence="6">
    <location>
        <begin position="281"/>
        <end position="300"/>
    </location>
</feature>
<dbReference type="Proteomes" id="UP000001811">
    <property type="component" value="Chromosome 12"/>
</dbReference>
<feature type="transmembrane region" description="Helical" evidence="6">
    <location>
        <begin position="255"/>
        <end position="275"/>
    </location>
</feature>
<dbReference type="SUPFAM" id="SSF103473">
    <property type="entry name" value="MFS general substrate transporter"/>
    <property type="match status" value="1"/>
</dbReference>
<evidence type="ECO:0000313" key="8">
    <source>
        <dbReference type="Ensembl" id="ENSOCUP00000031417.1"/>
    </source>
</evidence>
<dbReference type="GO" id="GO:0007338">
    <property type="term" value="P:single fertilization"/>
    <property type="evidence" value="ECO:0007669"/>
    <property type="project" value="Ensembl"/>
</dbReference>
<dbReference type="GO" id="GO:0015226">
    <property type="term" value="F:carnitine transmembrane transporter activity"/>
    <property type="evidence" value="ECO:0007669"/>
    <property type="project" value="Ensembl"/>
</dbReference>
<sequence>MLGQTHGDPWYLLMFFFLAYNTGRITSFSSLCRFQVFIYFICAFQNMSCGIHYMGSMILVVAPEHACKPPGNVSKFVVHNTSVAKLEDVWALMSPDHKEHITAELQNGEVWDLSRCGRVRRDSPLHAANSGSEPHFPCSDGYVYDQRQWKSTVVTKWNLICDQKLFAKLIQPIFMFGVLLGAIIFGYFSDKKGRQVVLWFTSTGIFLFGILSTFTFDYYIFMIARFFLAMVTSGYLVVGFVYVTEFVGRKSRTWTSMNMNSFFVFGLIVVAFTGYFVKTWWLYQVILSSVTFPFILYCWVLPESPFWLISEGRYKEAQQLIDVMAHWNGTSRCDLCEVLSLDLSAPVGSKSAATKKPNILDLFYSWKVTSGTLTIWLVWFTVSFGFYSLSMKPIHSGDSVYINLFLVAVLEIPGYIFTSVLINKVGRRIGQAFCLFCIALFCTIIIAIPQRYYFGVIAATIFARFFIGSTFGLVYLYTAELYPTVVRSLAMGTSNMVCRVGSILAPVALYLSSTWIFMPQLSLGILSFLGGVFSMTLPETNRKPLATTWEEMALLESEHQSTSSKAVPTANEPGVENTEVVKLEDSGLGE</sequence>
<keyword evidence="9" id="KW-1185">Reference proteome</keyword>
<dbReference type="InterPro" id="IPR020846">
    <property type="entry name" value="MFS_dom"/>
</dbReference>